<feature type="non-terminal residue" evidence="5">
    <location>
        <position position="1"/>
    </location>
</feature>
<evidence type="ECO:0000256" key="3">
    <source>
        <dbReference type="ARBA" id="ARBA00022833"/>
    </source>
</evidence>
<dbReference type="InterPro" id="IPR007588">
    <property type="entry name" value="Znf_FLYWCH"/>
</dbReference>
<feature type="domain" description="FLYWCH-type" evidence="4">
    <location>
        <begin position="81"/>
        <end position="143"/>
    </location>
</feature>
<protein>
    <recommendedName>
        <fullName evidence="4">FLYWCH-type domain-containing protein</fullName>
    </recommendedName>
</protein>
<proteinExistence type="predicted"/>
<feature type="domain" description="FLYWCH-type" evidence="4">
    <location>
        <begin position="15"/>
        <end position="72"/>
    </location>
</feature>
<evidence type="ECO:0000313" key="6">
    <source>
        <dbReference type="Proteomes" id="UP000837857"/>
    </source>
</evidence>
<keyword evidence="2" id="KW-0863">Zinc-finger</keyword>
<organism evidence="5 6">
    <name type="scientific">Iphiclides podalirius</name>
    <name type="common">scarce swallowtail</name>
    <dbReference type="NCBI Taxonomy" id="110791"/>
    <lineage>
        <taxon>Eukaryota</taxon>
        <taxon>Metazoa</taxon>
        <taxon>Ecdysozoa</taxon>
        <taxon>Arthropoda</taxon>
        <taxon>Hexapoda</taxon>
        <taxon>Insecta</taxon>
        <taxon>Pterygota</taxon>
        <taxon>Neoptera</taxon>
        <taxon>Endopterygota</taxon>
        <taxon>Lepidoptera</taxon>
        <taxon>Glossata</taxon>
        <taxon>Ditrysia</taxon>
        <taxon>Papilionoidea</taxon>
        <taxon>Papilionidae</taxon>
        <taxon>Papilioninae</taxon>
        <taxon>Iphiclides</taxon>
    </lineage>
</organism>
<dbReference type="EMBL" id="OW152824">
    <property type="protein sequence ID" value="CAH2040290.1"/>
    <property type="molecule type" value="Genomic_DNA"/>
</dbReference>
<dbReference type="Pfam" id="PF04500">
    <property type="entry name" value="FLYWCH"/>
    <property type="match status" value="2"/>
</dbReference>
<name>A0ABN8HW61_9NEOP</name>
<evidence type="ECO:0000259" key="4">
    <source>
        <dbReference type="Pfam" id="PF04500"/>
    </source>
</evidence>
<sequence>MNKDGEVSLMKSMHTGNDLIVYKNYSFYCKRRNSRTNVTDWYCSTHNWRGCNARIKMSENYEILTIENGHTHPPAKYSIAFIKSHKGSDLLLHRQYTYFLQYDNKVKRVSHWRCSTHSHKGCKARITLNEKLDIRKANFQHNHIPLNIVFCNGKYYKL</sequence>
<gene>
    <name evidence="5" type="ORF">IPOD504_LOCUS2453</name>
</gene>
<keyword evidence="3" id="KW-0862">Zinc</keyword>
<keyword evidence="6" id="KW-1185">Reference proteome</keyword>
<evidence type="ECO:0000256" key="2">
    <source>
        <dbReference type="ARBA" id="ARBA00022771"/>
    </source>
</evidence>
<accession>A0ABN8HW61</accession>
<dbReference type="Proteomes" id="UP000837857">
    <property type="component" value="Chromosome 12"/>
</dbReference>
<dbReference type="Gene3D" id="2.20.25.240">
    <property type="match status" value="2"/>
</dbReference>
<evidence type="ECO:0000256" key="1">
    <source>
        <dbReference type="ARBA" id="ARBA00022723"/>
    </source>
</evidence>
<reference evidence="5" key="1">
    <citation type="submission" date="2022-03" db="EMBL/GenBank/DDBJ databases">
        <authorList>
            <person name="Martin H S."/>
        </authorList>
    </citation>
    <scope>NUCLEOTIDE SEQUENCE</scope>
</reference>
<evidence type="ECO:0000313" key="5">
    <source>
        <dbReference type="EMBL" id="CAH2040290.1"/>
    </source>
</evidence>
<keyword evidence="1" id="KW-0479">Metal-binding</keyword>